<proteinExistence type="predicted"/>
<evidence type="ECO:0000256" key="1">
    <source>
        <dbReference type="SAM" id="MobiDB-lite"/>
    </source>
</evidence>
<feature type="compositionally biased region" description="Basic and acidic residues" evidence="1">
    <location>
        <begin position="343"/>
        <end position="353"/>
    </location>
</feature>
<name>A0ABW4YB97_9GAMM</name>
<feature type="region of interest" description="Disordered" evidence="1">
    <location>
        <begin position="333"/>
        <end position="353"/>
    </location>
</feature>
<organism evidence="2 3">
    <name type="scientific">Thiorhodococcus fuscus</name>
    <dbReference type="NCBI Taxonomy" id="527200"/>
    <lineage>
        <taxon>Bacteria</taxon>
        <taxon>Pseudomonadati</taxon>
        <taxon>Pseudomonadota</taxon>
        <taxon>Gammaproteobacteria</taxon>
        <taxon>Chromatiales</taxon>
        <taxon>Chromatiaceae</taxon>
        <taxon>Thiorhodococcus</taxon>
    </lineage>
</organism>
<sequence length="372" mass="40489">MRDYGRIHTKFWEQPEISELSLEGRLLAVYLLTSQHSNMLGCYRLSTGYVMDDLRLPHDTAEAAFAELETMGFLHRCRATGWVLLPKYLKYNPVENPNQAKAALKLVDKVPSKAAFIPALQASIQRYGGKYVHTLLSSPLFAVAVVGQSGGADAACPGWDASLRSPAHSTASEMGASHHPAAGQGVGTVPEQAKIREGAHEGLDDGAGQGCSKGSANSSGKASGKGSVKGSSKGYPNQEQEQEQEQEQDTVPDSSELLERDGGMRAGSRGARLSIQELPPDWRAFATKTRPELDADFCWEKFRDYWVAVPGAKGRKIDWAATWRNFVRNEFSRGGSHGHAARQHHESATDRRSRINAELIAEGLRAAGSEMD</sequence>
<reference evidence="3" key="1">
    <citation type="journal article" date="2019" name="Int. J. Syst. Evol. Microbiol.">
        <title>The Global Catalogue of Microorganisms (GCM) 10K type strain sequencing project: providing services to taxonomists for standard genome sequencing and annotation.</title>
        <authorList>
            <consortium name="The Broad Institute Genomics Platform"/>
            <consortium name="The Broad Institute Genome Sequencing Center for Infectious Disease"/>
            <person name="Wu L."/>
            <person name="Ma J."/>
        </authorList>
    </citation>
    <scope>NUCLEOTIDE SEQUENCE [LARGE SCALE GENOMIC DNA]</scope>
    <source>
        <strain evidence="3">KACC 12597</strain>
    </source>
</reference>
<evidence type="ECO:0008006" key="4">
    <source>
        <dbReference type="Google" id="ProtNLM"/>
    </source>
</evidence>
<accession>A0ABW4YB97</accession>
<feature type="region of interest" description="Disordered" evidence="1">
    <location>
        <begin position="201"/>
        <end position="273"/>
    </location>
</feature>
<comment type="caution">
    <text evidence="2">The sequence shown here is derived from an EMBL/GenBank/DDBJ whole genome shotgun (WGS) entry which is preliminary data.</text>
</comment>
<feature type="compositionally biased region" description="Acidic residues" evidence="1">
    <location>
        <begin position="240"/>
        <end position="250"/>
    </location>
</feature>
<keyword evidence="3" id="KW-1185">Reference proteome</keyword>
<protein>
    <recommendedName>
        <fullName evidence="4">DnaT DNA-binding domain-containing protein</fullName>
    </recommendedName>
</protein>
<feature type="region of interest" description="Disordered" evidence="1">
    <location>
        <begin position="165"/>
        <end position="188"/>
    </location>
</feature>
<dbReference type="Proteomes" id="UP001597337">
    <property type="component" value="Unassembled WGS sequence"/>
</dbReference>
<feature type="compositionally biased region" description="Low complexity" evidence="1">
    <location>
        <begin position="212"/>
        <end position="234"/>
    </location>
</feature>
<dbReference type="RefSeq" id="WP_386025981.1">
    <property type="nucleotide sequence ID" value="NZ_JBHUHX010000018.1"/>
</dbReference>
<evidence type="ECO:0000313" key="2">
    <source>
        <dbReference type="EMBL" id="MFD2112039.1"/>
    </source>
</evidence>
<gene>
    <name evidence="2" type="ORF">ACFSJC_09330</name>
</gene>
<evidence type="ECO:0000313" key="3">
    <source>
        <dbReference type="Proteomes" id="UP001597337"/>
    </source>
</evidence>
<dbReference type="EMBL" id="JBHUHX010000018">
    <property type="protein sequence ID" value="MFD2112039.1"/>
    <property type="molecule type" value="Genomic_DNA"/>
</dbReference>